<feature type="compositionally biased region" description="Polar residues" evidence="1">
    <location>
        <begin position="1"/>
        <end position="19"/>
    </location>
</feature>
<gene>
    <name evidence="3" type="ORF">AArcSt2_11260</name>
</gene>
<evidence type="ECO:0000259" key="2">
    <source>
        <dbReference type="PROSITE" id="PS51740"/>
    </source>
</evidence>
<evidence type="ECO:0000313" key="4">
    <source>
        <dbReference type="Proteomes" id="UP001203207"/>
    </source>
</evidence>
<evidence type="ECO:0000256" key="1">
    <source>
        <dbReference type="SAM" id="MobiDB-lite"/>
    </source>
</evidence>
<dbReference type="NCBIfam" id="TIGR01439">
    <property type="entry name" value="lp_hng_hel_AbrB"/>
    <property type="match status" value="1"/>
</dbReference>
<accession>A0AAE3FY44</accession>
<protein>
    <submittedName>
        <fullName evidence="3">AbrB/MazE/SpoVT family DNA-binding domain-containing protein</fullName>
    </submittedName>
</protein>
<dbReference type="EMBL" id="JAKRVX010000004">
    <property type="protein sequence ID" value="MCL9817523.1"/>
    <property type="molecule type" value="Genomic_DNA"/>
</dbReference>
<dbReference type="InterPro" id="IPR037914">
    <property type="entry name" value="SpoVT-AbrB_sf"/>
</dbReference>
<evidence type="ECO:0000313" key="3">
    <source>
        <dbReference type="EMBL" id="MCL9817523.1"/>
    </source>
</evidence>
<dbReference type="PROSITE" id="PS51740">
    <property type="entry name" value="SPOVT_ABRB"/>
    <property type="match status" value="1"/>
</dbReference>
<dbReference type="AlphaFoldDB" id="A0AAE3FY44"/>
<dbReference type="Gene3D" id="2.10.260.10">
    <property type="match status" value="1"/>
</dbReference>
<dbReference type="Pfam" id="PF04014">
    <property type="entry name" value="MazE_antitoxin"/>
    <property type="match status" value="1"/>
</dbReference>
<keyword evidence="3" id="KW-0238">DNA-binding</keyword>
<organism evidence="3 4">
    <name type="scientific">Natronocalculus amylovorans</name>
    <dbReference type="NCBI Taxonomy" id="2917812"/>
    <lineage>
        <taxon>Archaea</taxon>
        <taxon>Methanobacteriati</taxon>
        <taxon>Methanobacteriota</taxon>
        <taxon>Stenosarchaea group</taxon>
        <taxon>Halobacteria</taxon>
        <taxon>Halobacteriales</taxon>
        <taxon>Haloferacaceae</taxon>
        <taxon>Natronocalculus</taxon>
    </lineage>
</organism>
<proteinExistence type="predicted"/>
<feature type="region of interest" description="Disordered" evidence="1">
    <location>
        <begin position="52"/>
        <end position="97"/>
    </location>
</feature>
<feature type="compositionally biased region" description="Basic and acidic residues" evidence="1">
    <location>
        <begin position="68"/>
        <end position="97"/>
    </location>
</feature>
<name>A0AAE3FY44_9EURY</name>
<feature type="domain" description="SpoVT-AbrB" evidence="2">
    <location>
        <begin position="10"/>
        <end position="55"/>
    </location>
</feature>
<reference evidence="3" key="2">
    <citation type="submission" date="2022-02" db="EMBL/GenBank/DDBJ databases">
        <authorList>
            <person name="Elcheninov A.G."/>
            <person name="Sorokin D.Y."/>
            <person name="Kublanov I.V."/>
        </authorList>
    </citation>
    <scope>NUCLEOTIDE SEQUENCE</scope>
    <source>
        <strain evidence="3">AArc-St2</strain>
    </source>
</reference>
<feature type="region of interest" description="Disordered" evidence="1">
    <location>
        <begin position="1"/>
        <end position="23"/>
    </location>
</feature>
<dbReference type="SMART" id="SM00966">
    <property type="entry name" value="SpoVT_AbrB"/>
    <property type="match status" value="1"/>
</dbReference>
<dbReference type="Proteomes" id="UP001203207">
    <property type="component" value="Unassembled WGS sequence"/>
</dbReference>
<comment type="caution">
    <text evidence="3">The sequence shown here is derived from an EMBL/GenBank/DDBJ whole genome shotgun (WGS) entry which is preliminary data.</text>
</comment>
<reference evidence="3" key="1">
    <citation type="journal article" date="2022" name="Syst. Appl. Microbiol.">
        <title>Natronocalculus amylovorans gen. nov., sp. nov., and Natranaeroarchaeum aerophilus sp. nov., dominant culturable amylolytic natronoarchaea from hypersaline soda lakes in southwestern Siberia.</title>
        <authorList>
            <person name="Sorokin D.Y."/>
            <person name="Elcheninov A.G."/>
            <person name="Khizhniak T.V."/>
            <person name="Koenen M."/>
            <person name="Bale N.J."/>
            <person name="Damste J.S.S."/>
            <person name="Kublanov I.V."/>
        </authorList>
    </citation>
    <scope>NUCLEOTIDE SEQUENCE</scope>
    <source>
        <strain evidence="3">AArc-St2</strain>
    </source>
</reference>
<keyword evidence="4" id="KW-1185">Reference proteome</keyword>
<dbReference type="InterPro" id="IPR007159">
    <property type="entry name" value="SpoVT-AbrB_dom"/>
</dbReference>
<sequence length="97" mass="11207">MSKTENNNESEIVSVSKHGQATIPKRFREKLGIDAPGRVRFRNKEDEVVVERVPEPKDMQGLLANREASTDKPASKLLHEHRDKDRNERSQHFDTDE</sequence>
<dbReference type="SUPFAM" id="SSF89447">
    <property type="entry name" value="AbrB/MazE/MraZ-like"/>
    <property type="match status" value="1"/>
</dbReference>
<dbReference type="RefSeq" id="WP_250584716.1">
    <property type="nucleotide sequence ID" value="NZ_JAKRVX010000004.1"/>
</dbReference>
<dbReference type="GO" id="GO:0003677">
    <property type="term" value="F:DNA binding"/>
    <property type="evidence" value="ECO:0007669"/>
    <property type="project" value="UniProtKB-KW"/>
</dbReference>